<dbReference type="InterPro" id="IPR057326">
    <property type="entry name" value="KR_dom"/>
</dbReference>
<dbReference type="EMBL" id="PYAS01000009">
    <property type="protein sequence ID" value="PSL26722.1"/>
    <property type="molecule type" value="Genomic_DNA"/>
</dbReference>
<evidence type="ECO:0000256" key="3">
    <source>
        <dbReference type="RuleBase" id="RU000363"/>
    </source>
</evidence>
<dbReference type="Gene3D" id="3.40.50.720">
    <property type="entry name" value="NAD(P)-binding Rossmann-like Domain"/>
    <property type="match status" value="1"/>
</dbReference>
<dbReference type="OrthoDB" id="9810734at2"/>
<dbReference type="Proteomes" id="UP000241964">
    <property type="component" value="Unassembled WGS sequence"/>
</dbReference>
<evidence type="ECO:0000256" key="2">
    <source>
        <dbReference type="ARBA" id="ARBA00023002"/>
    </source>
</evidence>
<dbReference type="GO" id="GO:0016491">
    <property type="term" value="F:oxidoreductase activity"/>
    <property type="evidence" value="ECO:0007669"/>
    <property type="project" value="UniProtKB-KW"/>
</dbReference>
<accession>A0A2P8FYC0</accession>
<dbReference type="SUPFAM" id="SSF51735">
    <property type="entry name" value="NAD(P)-binding Rossmann-fold domains"/>
    <property type="match status" value="1"/>
</dbReference>
<evidence type="ECO:0000256" key="1">
    <source>
        <dbReference type="ARBA" id="ARBA00006484"/>
    </source>
</evidence>
<comment type="similarity">
    <text evidence="1 3">Belongs to the short-chain dehydrogenases/reductases (SDR) family.</text>
</comment>
<dbReference type="PRINTS" id="PR00081">
    <property type="entry name" value="GDHRDH"/>
</dbReference>
<dbReference type="InterPro" id="IPR036291">
    <property type="entry name" value="NAD(P)-bd_dom_sf"/>
</dbReference>
<gene>
    <name evidence="5" type="ORF">CLV60_109214</name>
</gene>
<dbReference type="InterPro" id="IPR020904">
    <property type="entry name" value="Sc_DH/Rdtase_CS"/>
</dbReference>
<keyword evidence="2" id="KW-0560">Oxidoreductase</keyword>
<dbReference type="SMART" id="SM00822">
    <property type="entry name" value="PKS_KR"/>
    <property type="match status" value="1"/>
</dbReference>
<evidence type="ECO:0000313" key="6">
    <source>
        <dbReference type="Proteomes" id="UP000241964"/>
    </source>
</evidence>
<comment type="caution">
    <text evidence="5">The sequence shown here is derived from an EMBL/GenBank/DDBJ whole genome shotgun (WGS) entry which is preliminary data.</text>
</comment>
<keyword evidence="6" id="KW-1185">Reference proteome</keyword>
<evidence type="ECO:0000313" key="5">
    <source>
        <dbReference type="EMBL" id="PSL26722.1"/>
    </source>
</evidence>
<dbReference type="PRINTS" id="PR00080">
    <property type="entry name" value="SDRFAMILY"/>
</dbReference>
<dbReference type="RefSeq" id="WP_106597062.1">
    <property type="nucleotide sequence ID" value="NZ_PYAS01000009.1"/>
</dbReference>
<proteinExistence type="inferred from homology"/>
<dbReference type="PANTHER" id="PTHR44196:SF1">
    <property type="entry name" value="DEHYDROGENASE_REDUCTASE SDR FAMILY MEMBER 7B"/>
    <property type="match status" value="1"/>
</dbReference>
<dbReference type="AlphaFoldDB" id="A0A2P8FYC0"/>
<sequence length="253" mass="27054">MKTTGNTILITGGSAGIGLEFAKAFAAKGNHVIITGRNEERLQKAAAQLTNVTPIVYDVVDKQATDELVTRLENEFPDLNVVINNAGKAAYYHLDGDQDAATLAEEEITTNYLAIIRLNQKLLPLLKKADEAAIVTVSSIAGLVPNHFLPTYAASKAALHSYTQSLRIALGKSTNVKVFEILPPLVDTEFSAEIGGATNGIPAKQVADELVEAFENNTYEILTGRTADVFNLFLSNPTAALQAMNPGVELQTA</sequence>
<dbReference type="InterPro" id="IPR002347">
    <property type="entry name" value="SDR_fam"/>
</dbReference>
<feature type="domain" description="Ketoreductase" evidence="4">
    <location>
        <begin position="6"/>
        <end position="173"/>
    </location>
</feature>
<dbReference type="PROSITE" id="PS00061">
    <property type="entry name" value="ADH_SHORT"/>
    <property type="match status" value="1"/>
</dbReference>
<reference evidence="5 6" key="1">
    <citation type="submission" date="2018-03" db="EMBL/GenBank/DDBJ databases">
        <title>Genomic Encyclopedia of Archaeal and Bacterial Type Strains, Phase II (KMG-II): from individual species to whole genera.</title>
        <authorList>
            <person name="Goeker M."/>
        </authorList>
    </citation>
    <scope>NUCLEOTIDE SEQUENCE [LARGE SCALE GENOMIC DNA]</scope>
    <source>
        <strain evidence="5 6">DSM 29057</strain>
    </source>
</reference>
<protein>
    <submittedName>
        <fullName evidence="5">Putative oxidoreductase</fullName>
    </submittedName>
</protein>
<name>A0A2P8FYC0_9BACT</name>
<evidence type="ECO:0000259" key="4">
    <source>
        <dbReference type="SMART" id="SM00822"/>
    </source>
</evidence>
<dbReference type="Pfam" id="PF00106">
    <property type="entry name" value="adh_short"/>
    <property type="match status" value="1"/>
</dbReference>
<dbReference type="PANTHER" id="PTHR44196">
    <property type="entry name" value="DEHYDROGENASE/REDUCTASE SDR FAMILY MEMBER 7B"/>
    <property type="match status" value="1"/>
</dbReference>
<organism evidence="5 6">
    <name type="scientific">Dyadobacter jiangsuensis</name>
    <dbReference type="NCBI Taxonomy" id="1591085"/>
    <lineage>
        <taxon>Bacteria</taxon>
        <taxon>Pseudomonadati</taxon>
        <taxon>Bacteroidota</taxon>
        <taxon>Cytophagia</taxon>
        <taxon>Cytophagales</taxon>
        <taxon>Spirosomataceae</taxon>
        <taxon>Dyadobacter</taxon>
    </lineage>
</organism>
<dbReference type="GO" id="GO:0016020">
    <property type="term" value="C:membrane"/>
    <property type="evidence" value="ECO:0007669"/>
    <property type="project" value="TreeGrafter"/>
</dbReference>